<dbReference type="EMBL" id="WJEC01000716">
    <property type="protein sequence ID" value="KAF7481402.1"/>
    <property type="molecule type" value="Genomic_DNA"/>
</dbReference>
<dbReference type="EMBL" id="CABDUW010000693">
    <property type="protein sequence ID" value="VTJ73710.1"/>
    <property type="molecule type" value="Genomic_DNA"/>
</dbReference>
<evidence type="ECO:0000313" key="4">
    <source>
        <dbReference type="Proteomes" id="UP000335636"/>
    </source>
</evidence>
<feature type="region of interest" description="Disordered" evidence="1">
    <location>
        <begin position="158"/>
        <end position="187"/>
    </location>
</feature>
<reference evidence="2" key="2">
    <citation type="submission" date="2020-08" db="EMBL/GenBank/DDBJ databases">
        <authorList>
            <person name="Shumante A."/>
            <person name="Zimin A.V."/>
            <person name="Puiu D."/>
            <person name="Salzberg S.L."/>
        </authorList>
    </citation>
    <scope>NUCLEOTIDE SEQUENCE</scope>
    <source>
        <strain evidence="2">WC2-LM</strain>
        <tissue evidence="2">Liver</tissue>
    </source>
</reference>
<keyword evidence="4" id="KW-1185">Reference proteome</keyword>
<feature type="compositionally biased region" description="Gly residues" evidence="1">
    <location>
        <begin position="74"/>
        <end position="88"/>
    </location>
</feature>
<accession>A0A5E4BXK0</accession>
<dbReference type="AlphaFoldDB" id="A0A5E4BXK0"/>
<reference evidence="3 4" key="1">
    <citation type="submission" date="2019-04" db="EMBL/GenBank/DDBJ databases">
        <authorList>
            <person name="Alioto T."/>
            <person name="Alioto T."/>
        </authorList>
    </citation>
    <scope>NUCLEOTIDE SEQUENCE [LARGE SCALE GENOMIC DNA]</scope>
</reference>
<dbReference type="Proteomes" id="UP000662637">
    <property type="component" value="Unassembled WGS sequence"/>
</dbReference>
<dbReference type="Proteomes" id="UP000335636">
    <property type="component" value="Unassembled WGS sequence"/>
</dbReference>
<name>A0A5E4BXK0_MARMO</name>
<sequence>MGAASDAGSPPAFSPPRPGSASFRVGGRRRGGRTEHAQLGGRTAEELAASAAGAPIRLSGFSQPQSAQPAGPGARAGRGVNLGEGEGALGTPSRPQAAPSAPTSLEVAVTVAWTGNLTCAERADGVGGGDPLGEMVIQPARAPRLLRGVGTEMLGHLPQALRDQSLRGGPGLSSGTPREDAPALGQE</sequence>
<feature type="compositionally biased region" description="Low complexity" evidence="1">
    <location>
        <begin position="62"/>
        <end position="73"/>
    </location>
</feature>
<organism evidence="3 4">
    <name type="scientific">Marmota monax</name>
    <name type="common">Woodchuck</name>
    <dbReference type="NCBI Taxonomy" id="9995"/>
    <lineage>
        <taxon>Eukaryota</taxon>
        <taxon>Metazoa</taxon>
        <taxon>Chordata</taxon>
        <taxon>Craniata</taxon>
        <taxon>Vertebrata</taxon>
        <taxon>Euteleostomi</taxon>
        <taxon>Mammalia</taxon>
        <taxon>Eutheria</taxon>
        <taxon>Euarchontoglires</taxon>
        <taxon>Glires</taxon>
        <taxon>Rodentia</taxon>
        <taxon>Sciuromorpha</taxon>
        <taxon>Sciuridae</taxon>
        <taxon>Xerinae</taxon>
        <taxon>Marmotini</taxon>
        <taxon>Marmota</taxon>
    </lineage>
</organism>
<evidence type="ECO:0000313" key="2">
    <source>
        <dbReference type="EMBL" id="KAF7481402.1"/>
    </source>
</evidence>
<feature type="region of interest" description="Disordered" evidence="1">
    <location>
        <begin position="1"/>
        <end position="104"/>
    </location>
</feature>
<evidence type="ECO:0000256" key="1">
    <source>
        <dbReference type="SAM" id="MobiDB-lite"/>
    </source>
</evidence>
<protein>
    <submittedName>
        <fullName evidence="3">Uncharacterized protein</fullName>
    </submittedName>
</protein>
<gene>
    <name evidence="2" type="ORF">GHT09_007321</name>
    <name evidence="3" type="ORF">MONAX_5E044670</name>
</gene>
<evidence type="ECO:0000313" key="3">
    <source>
        <dbReference type="EMBL" id="VTJ73710.1"/>
    </source>
</evidence>
<proteinExistence type="predicted"/>